<keyword evidence="2" id="KW-0227">DNA damage</keyword>
<evidence type="ECO:0000313" key="8">
    <source>
        <dbReference type="Proteomes" id="UP001652621"/>
    </source>
</evidence>
<dbReference type="Gene3D" id="3.40.50.1000">
    <property type="entry name" value="HAD superfamily/HAD-like"/>
    <property type="match status" value="1"/>
</dbReference>
<dbReference type="OrthoDB" id="19045at2759"/>
<proteinExistence type="predicted"/>
<dbReference type="Gene3D" id="3.40.50.300">
    <property type="entry name" value="P-loop containing nucleotide triphosphate hydrolases"/>
    <property type="match status" value="1"/>
</dbReference>
<dbReference type="InterPro" id="IPR006550">
    <property type="entry name" value="PNKP"/>
</dbReference>
<dbReference type="InterPro" id="IPR036412">
    <property type="entry name" value="HAD-like_sf"/>
</dbReference>
<dbReference type="Pfam" id="PF08645">
    <property type="entry name" value="PNK3P"/>
    <property type="match status" value="1"/>
</dbReference>
<dbReference type="AlphaFoldDB" id="A0A1I8N6N0"/>
<dbReference type="NCBIfam" id="TIGR01664">
    <property type="entry name" value="DNA-3'-Pase"/>
    <property type="match status" value="1"/>
</dbReference>
<name>A0A1I8N6N0_MUSDO</name>
<dbReference type="InterPro" id="IPR013954">
    <property type="entry name" value="PNK3P"/>
</dbReference>
<dbReference type="RefSeq" id="XP_019891977.1">
    <property type="nucleotide sequence ID" value="XM_020036418.1"/>
</dbReference>
<evidence type="ECO:0000313" key="9">
    <source>
        <dbReference type="RefSeq" id="XP_005182546.1"/>
    </source>
</evidence>
<dbReference type="VEuPathDB" id="VectorBase:MDOMA2_017826"/>
<dbReference type="RefSeq" id="XP_005182546.1">
    <property type="nucleotide sequence ID" value="XM_005182489.3"/>
</dbReference>
<comment type="subcellular location">
    <subcellularLocation>
        <location evidence="1">Nucleus</location>
    </subcellularLocation>
</comment>
<evidence type="ECO:0000256" key="1">
    <source>
        <dbReference type="ARBA" id="ARBA00004123"/>
    </source>
</evidence>
<evidence type="ECO:0000256" key="3">
    <source>
        <dbReference type="ARBA" id="ARBA00022801"/>
    </source>
</evidence>
<dbReference type="eggNOG" id="KOG2134">
    <property type="taxonomic scope" value="Eukaryota"/>
</dbReference>
<dbReference type="SUPFAM" id="SSF49879">
    <property type="entry name" value="SMAD/FHA domain"/>
    <property type="match status" value="1"/>
</dbReference>
<dbReference type="Pfam" id="PF13671">
    <property type="entry name" value="AAA_33"/>
    <property type="match status" value="1"/>
</dbReference>
<dbReference type="FunFam" id="3.40.50.1000:FF:000078">
    <property type="entry name" value="Bifunctional polynucleotide phosphatase/kinase"/>
    <property type="match status" value="1"/>
</dbReference>
<evidence type="ECO:0000313" key="7">
    <source>
        <dbReference type="EnsemblMetazoa" id="MDOA012092-PA"/>
    </source>
</evidence>
<keyword evidence="4" id="KW-0234">DNA repair</keyword>
<evidence type="ECO:0000256" key="4">
    <source>
        <dbReference type="ARBA" id="ARBA00023204"/>
    </source>
</evidence>
<dbReference type="EnsemblMetazoa" id="MDOA012092-RA">
    <property type="protein sequence ID" value="MDOA012092-PA"/>
    <property type="gene ID" value="MDOA012092"/>
</dbReference>
<dbReference type="Proteomes" id="UP001652621">
    <property type="component" value="Unplaced"/>
</dbReference>
<evidence type="ECO:0000313" key="10">
    <source>
        <dbReference type="RefSeq" id="XP_019891977.1"/>
    </source>
</evidence>
<dbReference type="PANTHER" id="PTHR12083:SF9">
    <property type="entry name" value="BIFUNCTIONAL POLYNUCLEOTIDE PHOSPHATASE_KINASE"/>
    <property type="match status" value="1"/>
</dbReference>
<dbReference type="NCBIfam" id="TIGR01663">
    <property type="entry name" value="PNK-3'Pase"/>
    <property type="match status" value="1"/>
</dbReference>
<dbReference type="KEGG" id="mde:101899475"/>
<dbReference type="STRING" id="7370.A0A1I8N6N0"/>
<dbReference type="SUPFAM" id="SSF56784">
    <property type="entry name" value="HAD-like"/>
    <property type="match status" value="1"/>
</dbReference>
<sequence length="509" mass="57960">MKRICVLKPMEPEHQTIHLNSGKNIIGRQKETGIRDGKCSRRQIELDVDMENGKIKAKVLGLNPCGINGLMSLQHSECELQHGDVLEVVYGRHPFEIHFKPPPEKPVICEEVEDFEMNNKNIEEAPADFWSDVEKGKMLVFTSKGVKASEKIASYDMDGTIIKTKSGNVFPKTCDDWMLNYPEVPKKLKALKEDDFKICFFTNQGGIAKGKTDLNEFKQKIKLIIAKLQVPVQVFIAITDGYYRKPLPGMWEHLEKHANNGIRISKEKSFFVGDAAGRPEIGKGKTKRRKDHSLADRLFAYNVGLRFYTPEEHFLSEKQEDWIRPEFDPTKDFSCLPLLEPKDTILPAEQCEMIIMVGLPGSGKSHFCKKNLATIGYTIANADTVGSIQACLKICENSLISSKSCVVDNTNVDAGSRKKFIDLAKKFKVQCRCFVMNISVAQVKHNIAFRQLTDSSHTKINEMLLNMMKKKFAQPQLEEGFTEIIKVNIKPVFDREDWKRLYTMYLVDK</sequence>
<dbReference type="CDD" id="cd22671">
    <property type="entry name" value="FHA_APTX-like"/>
    <property type="match status" value="1"/>
</dbReference>
<reference evidence="9 10" key="2">
    <citation type="submission" date="2025-04" db="UniProtKB">
        <authorList>
            <consortium name="RefSeq"/>
        </authorList>
    </citation>
    <scope>IDENTIFICATION</scope>
    <source>
        <strain evidence="9 10">Aabys</strain>
    </source>
</reference>
<dbReference type="PANTHER" id="PTHR12083">
    <property type="entry name" value="BIFUNCTIONAL POLYNUCLEOTIDE PHOSPHATASE/KINASE"/>
    <property type="match status" value="1"/>
</dbReference>
<dbReference type="SUPFAM" id="SSF52540">
    <property type="entry name" value="P-loop containing nucleoside triphosphate hydrolases"/>
    <property type="match status" value="1"/>
</dbReference>
<dbReference type="GO" id="GO:0006281">
    <property type="term" value="P:DNA repair"/>
    <property type="evidence" value="ECO:0007669"/>
    <property type="project" value="UniProtKB-KW"/>
</dbReference>
<dbReference type="GO" id="GO:0003690">
    <property type="term" value="F:double-stranded DNA binding"/>
    <property type="evidence" value="ECO:0007669"/>
    <property type="project" value="TreeGrafter"/>
</dbReference>
<dbReference type="InterPro" id="IPR008984">
    <property type="entry name" value="SMAD_FHA_dom_sf"/>
</dbReference>
<dbReference type="Pfam" id="PF17913">
    <property type="entry name" value="FHA_2"/>
    <property type="match status" value="1"/>
</dbReference>
<dbReference type="InterPro" id="IPR041388">
    <property type="entry name" value="FHA_2"/>
</dbReference>
<evidence type="ECO:0000259" key="6">
    <source>
        <dbReference type="Pfam" id="PF17913"/>
    </source>
</evidence>
<gene>
    <name evidence="7" type="primary">101899475</name>
    <name evidence="9 10" type="synonym">LOC101899475</name>
</gene>
<dbReference type="GO" id="GO:0046403">
    <property type="term" value="F:polynucleotide 3'-phosphatase activity"/>
    <property type="evidence" value="ECO:0007669"/>
    <property type="project" value="InterPro"/>
</dbReference>
<dbReference type="InterPro" id="IPR027417">
    <property type="entry name" value="P-loop_NTPase"/>
</dbReference>
<dbReference type="CDD" id="cd01625">
    <property type="entry name" value="HAD_PNP"/>
    <property type="match status" value="1"/>
</dbReference>
<protein>
    <submittedName>
        <fullName evidence="9 10">Uncharacterized protein F21D5.5</fullName>
    </submittedName>
</protein>
<dbReference type="InterPro" id="IPR006551">
    <property type="entry name" value="Polynucleotide_phosphatase"/>
</dbReference>
<keyword evidence="8" id="KW-1185">Reference proteome</keyword>
<evidence type="ECO:0000256" key="5">
    <source>
        <dbReference type="ARBA" id="ARBA00023242"/>
    </source>
</evidence>
<feature type="domain" description="PNK FHA" evidence="6">
    <location>
        <begin position="5"/>
        <end position="71"/>
    </location>
</feature>
<dbReference type="InterPro" id="IPR023214">
    <property type="entry name" value="HAD_sf"/>
</dbReference>
<reference evidence="7" key="1">
    <citation type="submission" date="2020-05" db="UniProtKB">
        <authorList>
            <consortium name="EnsemblMetazoa"/>
        </authorList>
    </citation>
    <scope>IDENTIFICATION</scope>
    <source>
        <strain evidence="7">Aabys</strain>
    </source>
</reference>
<dbReference type="InterPro" id="IPR006549">
    <property type="entry name" value="HAD-SF_hydro_IIIA"/>
</dbReference>
<accession>A0A1I8N6N0</accession>
<dbReference type="VEuPathDB" id="VectorBase:MDOA012092"/>
<organism evidence="7">
    <name type="scientific">Musca domestica</name>
    <name type="common">House fly</name>
    <dbReference type="NCBI Taxonomy" id="7370"/>
    <lineage>
        <taxon>Eukaryota</taxon>
        <taxon>Metazoa</taxon>
        <taxon>Ecdysozoa</taxon>
        <taxon>Arthropoda</taxon>
        <taxon>Hexapoda</taxon>
        <taxon>Insecta</taxon>
        <taxon>Pterygota</taxon>
        <taxon>Neoptera</taxon>
        <taxon>Endopterygota</taxon>
        <taxon>Diptera</taxon>
        <taxon>Brachycera</taxon>
        <taxon>Muscomorpha</taxon>
        <taxon>Muscoidea</taxon>
        <taxon>Muscidae</taxon>
        <taxon>Musca</taxon>
    </lineage>
</organism>
<dbReference type="Gene3D" id="2.60.200.20">
    <property type="match status" value="1"/>
</dbReference>
<evidence type="ECO:0000256" key="2">
    <source>
        <dbReference type="ARBA" id="ARBA00022763"/>
    </source>
</evidence>
<dbReference type="NCBIfam" id="TIGR01662">
    <property type="entry name" value="HAD-SF-IIIA"/>
    <property type="match status" value="1"/>
</dbReference>
<keyword evidence="5" id="KW-0539">Nucleus</keyword>
<keyword evidence="3" id="KW-0378">Hydrolase</keyword>
<dbReference type="FunFam" id="3.40.50.300:FF:000737">
    <property type="entry name" value="Bifunctional polynucleotide phosphatase/kinase"/>
    <property type="match status" value="1"/>
</dbReference>
<dbReference type="GO" id="GO:0046404">
    <property type="term" value="F:ATP-dependent polydeoxyribonucleotide 5'-hydroxyl-kinase activity"/>
    <property type="evidence" value="ECO:0007669"/>
    <property type="project" value="InterPro"/>
</dbReference>
<dbReference type="GO" id="GO:0005634">
    <property type="term" value="C:nucleus"/>
    <property type="evidence" value="ECO:0007669"/>
    <property type="project" value="UniProtKB-SubCell"/>
</dbReference>